<dbReference type="InterPro" id="IPR050797">
    <property type="entry name" value="Carb_Metab_Trans_Reg"/>
</dbReference>
<feature type="compositionally biased region" description="Polar residues" evidence="2">
    <location>
        <begin position="785"/>
        <end position="795"/>
    </location>
</feature>
<dbReference type="GO" id="GO:0000981">
    <property type="term" value="F:DNA-binding transcription factor activity, RNA polymerase II-specific"/>
    <property type="evidence" value="ECO:0007669"/>
    <property type="project" value="InterPro"/>
</dbReference>
<evidence type="ECO:0000313" key="4">
    <source>
        <dbReference type="Proteomes" id="UP000029445"/>
    </source>
</evidence>
<feature type="compositionally biased region" description="Low complexity" evidence="2">
    <location>
        <begin position="108"/>
        <end position="121"/>
    </location>
</feature>
<name>A0A095DAF2_CRYD2</name>
<sequence>MASTRASTSRLPVIEPRAKRTHARRSCVICKIRKSRCELPDLNVPSGPDPLPEDKACHRCKVLSLPCVVDDSNRKQRKRKDPPTVSPGPSQGQETPEAGSSTSKRQESISTGSSNTLSSKFSVPSQSSIHAIDHSLDLLPGLPIFNGQTLTADPVDNFEKLKRELGARGVDGESANTLSIKLHGRPLELTCAMLRVAYGRKEKRGKRMRLEDDEIEVDVMIDEAMTARLAPGVSQLMTYHPHLDDLPTMFNEYKRNPEPTIALLIATVAYLASTVLPPDSTIIHLRNELTPFIYQRRDFLLLHHPHTFFALQVLELFITHCPFGILPIQPTNLHTLGVAKGVTAAAKNISNKLNFDKLIHQILAGPGLRHGFHCGDIWLWLALNAAEAAAMLEESNPQKPVQLAEARRITESFFKFTDEGTCLWQERLGKGDITVLVGRLALCDKIARLEEVLNGMARIRSVLEHSASDPTVDPVRGILTEFEEYTKKTDEIDRRHEAMMGMMQGYSKSIETGWVTYRAIRKRYEFSKLHVSGLRALMATHFLPGSPYAYPDLPSFVSPAHAVAYAIGRACHPPDIVRFIGGTANAGGVTPAVQAVWEWGRRRRVNMEHNLAACAELTQTYQTYGSDLTGLVYACIVPLHECICIAVESSKILMEMEAGTIHILRSHNQLSKAARPRPWLEIMKQVSQAMHNVSMMMHDDGLGGETLANGASNLIGSMVRVAEEWLTSNQEEAARQGTEDMILDPAQAHQGHDSNTNPQVYDSHRQNGVASHQQYMDKSDRWMAGNNQSSISHQQPTPTPPMHTDTPILNSPDQSHYKYHTPVLARLPVTTQLDGLLSDMFGYSCNPAQPPQNQATPQ</sequence>
<dbReference type="OrthoDB" id="2595934at2759"/>
<keyword evidence="1" id="KW-0539">Nucleus</keyword>
<dbReference type="GeneID" id="88180274"/>
<accession>A0A095DAF2</accession>
<evidence type="ECO:0000313" key="3">
    <source>
        <dbReference type="EMBL" id="KGB77946.1"/>
    </source>
</evidence>
<dbReference type="Gene3D" id="4.10.240.10">
    <property type="entry name" value="Zn(2)-C6 fungal-type DNA-binding domain"/>
    <property type="match status" value="1"/>
</dbReference>
<feature type="region of interest" description="Disordered" evidence="2">
    <location>
        <begin position="748"/>
        <end position="815"/>
    </location>
</feature>
<evidence type="ECO:0008006" key="5">
    <source>
        <dbReference type="Google" id="ProtNLM"/>
    </source>
</evidence>
<dbReference type="OMA" id="ANMTHEA"/>
<reference evidence="3 4" key="2">
    <citation type="journal article" date="2018" name="Proc. Natl. Acad. Sci.">
        <title>RNAi is a critical determinant of centromere evolution in closely related fungi.</title>
        <authorList>
            <person name="Yadav V."/>
            <person name="Sun S."/>
            <person name="Billmyre R.B."/>
            <person name="Thimmappa B.C."/>
            <person name="Shea T."/>
            <person name="Lintner R."/>
            <person name="Bakkeren G."/>
            <person name="Cuomo C.A."/>
            <person name="Heitman J."/>
            <person name="Sanyal K."/>
        </authorList>
    </citation>
    <scope>NUCLEOTIDE SEQUENCE [LARGE SCALE GENOMIC DNA]</scope>
    <source>
        <strain evidence="3 4">R265</strain>
    </source>
</reference>
<feature type="region of interest" description="Disordered" evidence="2">
    <location>
        <begin position="71"/>
        <end position="121"/>
    </location>
</feature>
<dbReference type="EMBL" id="CP025764">
    <property type="protein sequence ID" value="KGB77946.1"/>
    <property type="molecule type" value="Genomic_DNA"/>
</dbReference>
<organism evidence="3 4">
    <name type="scientific">Cryptococcus deuterogattii (strain R265)</name>
    <name type="common">Cryptococcus gattii VGII (strain R265)</name>
    <dbReference type="NCBI Taxonomy" id="294750"/>
    <lineage>
        <taxon>Eukaryota</taxon>
        <taxon>Fungi</taxon>
        <taxon>Dikarya</taxon>
        <taxon>Basidiomycota</taxon>
        <taxon>Agaricomycotina</taxon>
        <taxon>Tremellomycetes</taxon>
        <taxon>Tremellales</taxon>
        <taxon>Cryptococcaceae</taxon>
        <taxon>Cryptococcus</taxon>
        <taxon>Cryptococcus gattii species complex</taxon>
    </lineage>
</organism>
<dbReference type="AlphaFoldDB" id="A0A095DAF2"/>
<keyword evidence="4" id="KW-1185">Reference proteome</keyword>
<dbReference type="Proteomes" id="UP000029445">
    <property type="component" value="Chromosome 6"/>
</dbReference>
<evidence type="ECO:0000256" key="1">
    <source>
        <dbReference type="ARBA" id="ARBA00023242"/>
    </source>
</evidence>
<dbReference type="GO" id="GO:0008270">
    <property type="term" value="F:zinc ion binding"/>
    <property type="evidence" value="ECO:0007669"/>
    <property type="project" value="InterPro"/>
</dbReference>
<dbReference type="CDD" id="cd00067">
    <property type="entry name" value="GAL4"/>
    <property type="match status" value="1"/>
</dbReference>
<dbReference type="SUPFAM" id="SSF57701">
    <property type="entry name" value="Zn2/Cys6 DNA-binding domain"/>
    <property type="match status" value="1"/>
</dbReference>
<dbReference type="KEGG" id="cdeu:CNBG_4033"/>
<reference evidence="3 4" key="1">
    <citation type="journal article" date="2011" name="MBio">
        <title>Genome variation in Cryptococcus gattii, an emerging pathogen of immunocompetent hosts.</title>
        <authorList>
            <person name="D'Souza C.A."/>
            <person name="Kronstad J.W."/>
            <person name="Taylor G."/>
            <person name="Warren R."/>
            <person name="Yuen M."/>
            <person name="Hu G."/>
            <person name="Jung W.H."/>
            <person name="Sham A."/>
            <person name="Kidd S.E."/>
            <person name="Tangen K."/>
            <person name="Lee N."/>
            <person name="Zeilmaker T."/>
            <person name="Sawkins J."/>
            <person name="McVicker G."/>
            <person name="Shah S."/>
            <person name="Gnerre S."/>
            <person name="Griggs A."/>
            <person name="Zeng Q."/>
            <person name="Bartlett K."/>
            <person name="Li W."/>
            <person name="Wang X."/>
            <person name="Heitman J."/>
            <person name="Stajich J.E."/>
            <person name="Fraser J.A."/>
            <person name="Meyer W."/>
            <person name="Carter D."/>
            <person name="Schein J."/>
            <person name="Krzywinski M."/>
            <person name="Kwon-Chung K.J."/>
            <person name="Varma A."/>
            <person name="Wang J."/>
            <person name="Brunham R."/>
            <person name="Fyfe M."/>
            <person name="Ouellette B.F."/>
            <person name="Siddiqui A."/>
            <person name="Marra M."/>
            <person name="Jones S."/>
            <person name="Holt R."/>
            <person name="Birren B.W."/>
            <person name="Galagan J.E."/>
            <person name="Cuomo C.A."/>
        </authorList>
    </citation>
    <scope>NUCLEOTIDE SEQUENCE [LARGE SCALE GENOMIC DNA]</scope>
    <source>
        <strain evidence="3 4">R265</strain>
    </source>
</reference>
<dbReference type="HOGENOM" id="CLU_333167_0_0_1"/>
<proteinExistence type="predicted"/>
<protein>
    <recommendedName>
        <fullName evidence="5">Zn(2)-C6 fungal-type domain-containing protein</fullName>
    </recommendedName>
</protein>
<feature type="compositionally biased region" description="Polar residues" evidence="2">
    <location>
        <begin position="753"/>
        <end position="774"/>
    </location>
</feature>
<dbReference type="VEuPathDB" id="FungiDB:CNBG_4033"/>
<dbReference type="InterPro" id="IPR036864">
    <property type="entry name" value="Zn2-C6_fun-type_DNA-bd_sf"/>
</dbReference>
<feature type="compositionally biased region" description="Polar residues" evidence="2">
    <location>
        <begin position="87"/>
        <end position="103"/>
    </location>
</feature>
<gene>
    <name evidence="3" type="ORF">CNBG_4033</name>
</gene>
<dbReference type="STRING" id="294750.A0A095DAF2"/>
<dbReference type="PANTHER" id="PTHR31668">
    <property type="entry name" value="GLUCOSE TRANSPORT TRANSCRIPTION REGULATOR RGT1-RELATED-RELATED"/>
    <property type="match status" value="1"/>
</dbReference>
<dbReference type="InterPro" id="IPR001138">
    <property type="entry name" value="Zn2Cys6_DnaBD"/>
</dbReference>
<dbReference type="RefSeq" id="XP_062883726.1">
    <property type="nucleotide sequence ID" value="XM_063027999.1"/>
</dbReference>
<evidence type="ECO:0000256" key="2">
    <source>
        <dbReference type="SAM" id="MobiDB-lite"/>
    </source>
</evidence>
<dbReference type="PANTHER" id="PTHR31668:SF30">
    <property type="entry name" value="ZN(II)2CYS6 TRANSCRIPTION FACTOR (EUROFUNG)"/>
    <property type="match status" value="1"/>
</dbReference>